<dbReference type="PROSITE" id="PS50106">
    <property type="entry name" value="PDZ"/>
    <property type="match status" value="2"/>
</dbReference>
<reference evidence="3 4" key="1">
    <citation type="submission" date="2011-02" db="EMBL/GenBank/DDBJ databases">
        <title>The Genome Sequence of Sphaeroforma arctica JP610.</title>
        <authorList>
            <consortium name="The Broad Institute Genome Sequencing Platform"/>
            <person name="Russ C."/>
            <person name="Cuomo C."/>
            <person name="Young S.K."/>
            <person name="Zeng Q."/>
            <person name="Gargeya S."/>
            <person name="Alvarado L."/>
            <person name="Berlin A."/>
            <person name="Chapman S.B."/>
            <person name="Chen Z."/>
            <person name="Freedman E."/>
            <person name="Gellesch M."/>
            <person name="Goldberg J."/>
            <person name="Griggs A."/>
            <person name="Gujja S."/>
            <person name="Heilman E."/>
            <person name="Heiman D."/>
            <person name="Howarth C."/>
            <person name="Mehta T."/>
            <person name="Neiman D."/>
            <person name="Pearson M."/>
            <person name="Roberts A."/>
            <person name="Saif S."/>
            <person name="Shea T."/>
            <person name="Shenoy N."/>
            <person name="Sisk P."/>
            <person name="Stolte C."/>
            <person name="Sykes S."/>
            <person name="White J."/>
            <person name="Yandava C."/>
            <person name="Burger G."/>
            <person name="Gray M.W."/>
            <person name="Holland P.W.H."/>
            <person name="King N."/>
            <person name="Lang F.B.F."/>
            <person name="Roger A.J."/>
            <person name="Ruiz-Trillo I."/>
            <person name="Haas B."/>
            <person name="Nusbaum C."/>
            <person name="Birren B."/>
        </authorList>
    </citation>
    <scope>NUCLEOTIDE SEQUENCE [LARGE SCALE GENOMIC DNA]</scope>
    <source>
        <strain evidence="3 4">JP610</strain>
    </source>
</reference>
<proteinExistence type="predicted"/>
<dbReference type="PANTHER" id="PTHR12345:SF3">
    <property type="entry name" value="PDZ DOMAIN-CONTAINING PROTEIN"/>
    <property type="match status" value="1"/>
</dbReference>
<dbReference type="Pfam" id="PF17820">
    <property type="entry name" value="PDZ_6"/>
    <property type="match status" value="1"/>
</dbReference>
<dbReference type="PANTHER" id="PTHR12345">
    <property type="entry name" value="SYNTENIN RELATED"/>
    <property type="match status" value="1"/>
</dbReference>
<dbReference type="InterPro" id="IPR001478">
    <property type="entry name" value="PDZ"/>
</dbReference>
<dbReference type="RefSeq" id="XP_014147956.1">
    <property type="nucleotide sequence ID" value="XM_014292481.1"/>
</dbReference>
<evidence type="ECO:0000259" key="2">
    <source>
        <dbReference type="PROSITE" id="PS50106"/>
    </source>
</evidence>
<dbReference type="SUPFAM" id="SSF50156">
    <property type="entry name" value="PDZ domain-like"/>
    <property type="match status" value="2"/>
</dbReference>
<dbReference type="AlphaFoldDB" id="A0A0L0FBE2"/>
<evidence type="ECO:0000256" key="1">
    <source>
        <dbReference type="ARBA" id="ARBA00022737"/>
    </source>
</evidence>
<keyword evidence="1" id="KW-0677">Repeat</keyword>
<dbReference type="EMBL" id="KQ244819">
    <property type="protein sequence ID" value="KNC74054.1"/>
    <property type="molecule type" value="Genomic_DNA"/>
</dbReference>
<dbReference type="InterPro" id="IPR051230">
    <property type="entry name" value="APP-Binding"/>
</dbReference>
<dbReference type="SMART" id="SM00228">
    <property type="entry name" value="PDZ"/>
    <property type="match status" value="2"/>
</dbReference>
<dbReference type="GeneID" id="25913893"/>
<accession>A0A0L0FBE2</accession>
<feature type="domain" description="PDZ" evidence="2">
    <location>
        <begin position="85"/>
        <end position="161"/>
    </location>
</feature>
<dbReference type="Proteomes" id="UP000054560">
    <property type="component" value="Unassembled WGS sequence"/>
</dbReference>
<evidence type="ECO:0000313" key="4">
    <source>
        <dbReference type="Proteomes" id="UP000054560"/>
    </source>
</evidence>
<dbReference type="OrthoDB" id="10059177at2759"/>
<evidence type="ECO:0000313" key="3">
    <source>
        <dbReference type="EMBL" id="KNC74054.1"/>
    </source>
</evidence>
<keyword evidence="4" id="KW-1185">Reference proteome</keyword>
<name>A0A0L0FBE2_9EUKA</name>
<dbReference type="STRING" id="667725.A0A0L0FBE2"/>
<feature type="domain" description="PDZ" evidence="2">
    <location>
        <begin position="3"/>
        <end position="82"/>
    </location>
</feature>
<sequence length="198" mass="21555">FSAVQDDQPSEEINGVTLQWVEDRIHVVTVKPKSRAERAGLFVGDEILEVNGVTIDIGYPPEAVSNLLAASGAVKITIRDGPTQSLTIERGHERERIGISYDGGLVTRTAPDSPATRHRVPTGLGIVEVNGKSVMGKSDKDIMRKLDKTKGTLSLTLMDGALSSEINRNMSPRPKDVRRVGTPPAILSRSFEALRRFN</sequence>
<organism evidence="3 4">
    <name type="scientific">Sphaeroforma arctica JP610</name>
    <dbReference type="NCBI Taxonomy" id="667725"/>
    <lineage>
        <taxon>Eukaryota</taxon>
        <taxon>Ichthyosporea</taxon>
        <taxon>Ichthyophonida</taxon>
        <taxon>Sphaeroforma</taxon>
    </lineage>
</organism>
<gene>
    <name evidence="3" type="ORF">SARC_13389</name>
</gene>
<dbReference type="GO" id="GO:0005886">
    <property type="term" value="C:plasma membrane"/>
    <property type="evidence" value="ECO:0007669"/>
    <property type="project" value="TreeGrafter"/>
</dbReference>
<dbReference type="InterPro" id="IPR036034">
    <property type="entry name" value="PDZ_sf"/>
</dbReference>
<dbReference type="Gene3D" id="2.30.42.10">
    <property type="match status" value="2"/>
</dbReference>
<dbReference type="GO" id="GO:0005737">
    <property type="term" value="C:cytoplasm"/>
    <property type="evidence" value="ECO:0007669"/>
    <property type="project" value="TreeGrafter"/>
</dbReference>
<dbReference type="InterPro" id="IPR041489">
    <property type="entry name" value="PDZ_6"/>
</dbReference>
<protein>
    <recommendedName>
        <fullName evidence="2">PDZ domain-containing protein</fullName>
    </recommendedName>
</protein>
<feature type="non-terminal residue" evidence="3">
    <location>
        <position position="1"/>
    </location>
</feature>